<dbReference type="EMBL" id="CP033459">
    <property type="protein sequence ID" value="QFQ13401.1"/>
    <property type="molecule type" value="Genomic_DNA"/>
</dbReference>
<gene>
    <name evidence="7" type="ORF">C7Y71_010470</name>
</gene>
<dbReference type="Gene3D" id="3.40.50.300">
    <property type="entry name" value="P-loop containing nucleotide triphosphate hydrolases"/>
    <property type="match status" value="2"/>
</dbReference>
<protein>
    <submittedName>
        <fullName evidence="7">Helicase</fullName>
    </submittedName>
</protein>
<evidence type="ECO:0000313" key="7">
    <source>
        <dbReference type="EMBL" id="QFQ13401.1"/>
    </source>
</evidence>
<dbReference type="RefSeq" id="WP_111897631.1">
    <property type="nucleotide sequence ID" value="NZ_CP033459.1"/>
</dbReference>
<dbReference type="FunFam" id="3.40.50.300:FF:000326">
    <property type="entry name" value="P-loop containing nucleoside triphosphate hydrolase"/>
    <property type="match status" value="1"/>
</dbReference>
<dbReference type="PANTHER" id="PTHR43788">
    <property type="entry name" value="DNA2/NAM7 HELICASE FAMILY MEMBER"/>
    <property type="match status" value="1"/>
</dbReference>
<sequence length="610" mass="70134">MEYEHEKEEFRRETEAMGIDRKVKRGECWYPVSVGRYYYNSLNRLVIEIFRIDDTEIEHNFEYGRSLTFFEQDASGMLHYVNFSGSVSYVDGDRMVVCLPHEDAAAVLQNAERLGVQRNFDERTYQLMFDAIDRTMAAEKGRVAHLRDIFHGGVKPEFAPPRMPVSLPWLNPSQERAVNDVLRTRDVLIVHGPPGTGKTTTLVEAISEVLRREPQVMVCAQSNTAVDWIAEQLYDRGISVLRIGNPTRVTDKMLAQTYERRFADHPDYPQLWQIRRNVRQLLSSPRKERAANFHQKISRLRERADELEIRIRYALFDTSRVIACTLAGAANPVLSGQHYHTLFVDEAAQALEAACWIALQKADRVVFAGDHQQLPPTVKCPEAMRSGLGVTLMEHAAKKLPECVRLLTVQYRMNEELMRFSSDWFYDGKLTAAPEVHHRSILSDLDAPLQWVDTAVLDSGEEFVGNGYGRINKEEAQLTVRVLCQYADRVGMRRLLDECVDIGVISPYRAQVQYLRKIIRQCATLKPLRRQITVNTVDAFQGQERDVIVVSLVRANEQGDIGFLRDLRRMNVAMTRARMKLIILGNSATLCRHRFYRELFCRCDLADFDD</sequence>
<dbReference type="Pfam" id="PF13086">
    <property type="entry name" value="AAA_11"/>
    <property type="match status" value="1"/>
</dbReference>
<accession>A0A5P8E8S8</accession>
<dbReference type="OrthoDB" id="9757917at2"/>
<dbReference type="GO" id="GO:0043139">
    <property type="term" value="F:5'-3' DNA helicase activity"/>
    <property type="evidence" value="ECO:0007669"/>
    <property type="project" value="TreeGrafter"/>
</dbReference>
<dbReference type="InterPro" id="IPR041679">
    <property type="entry name" value="DNA2/NAM7-like_C"/>
</dbReference>
<dbReference type="InterPro" id="IPR027417">
    <property type="entry name" value="P-loop_NTPase"/>
</dbReference>
<keyword evidence="5" id="KW-0067">ATP-binding</keyword>
<dbReference type="KEGG" id="alq:C7Y71_010470"/>
<dbReference type="InterPro" id="IPR041677">
    <property type="entry name" value="DNA2/NAM7_AAA_11"/>
</dbReference>
<dbReference type="PANTHER" id="PTHR43788:SF8">
    <property type="entry name" value="DNA-BINDING PROTEIN SMUBP-2"/>
    <property type="match status" value="1"/>
</dbReference>
<name>A0A5P8E8S8_9BACT</name>
<keyword evidence="4 7" id="KW-0347">Helicase</keyword>
<keyword evidence="3" id="KW-0378">Hydrolase</keyword>
<dbReference type="SUPFAM" id="SSF52540">
    <property type="entry name" value="P-loop containing nucleoside triphosphate hydrolases"/>
    <property type="match status" value="1"/>
</dbReference>
<dbReference type="AlphaFoldDB" id="A0A5P8E8S8"/>
<dbReference type="InterPro" id="IPR050534">
    <property type="entry name" value="Coronavir_polyprotein_1ab"/>
</dbReference>
<keyword evidence="2" id="KW-0547">Nucleotide-binding</keyword>
<proteinExistence type="inferred from homology"/>
<dbReference type="GO" id="GO:0005524">
    <property type="term" value="F:ATP binding"/>
    <property type="evidence" value="ECO:0007669"/>
    <property type="project" value="UniProtKB-KW"/>
</dbReference>
<dbReference type="GO" id="GO:0016787">
    <property type="term" value="F:hydrolase activity"/>
    <property type="evidence" value="ECO:0007669"/>
    <property type="project" value="UniProtKB-KW"/>
</dbReference>
<dbReference type="CDD" id="cd18808">
    <property type="entry name" value="SF1_C_Upf1"/>
    <property type="match status" value="1"/>
</dbReference>
<dbReference type="Pfam" id="PF13087">
    <property type="entry name" value="AAA_12"/>
    <property type="match status" value="1"/>
</dbReference>
<dbReference type="InterPro" id="IPR003593">
    <property type="entry name" value="AAA+_ATPase"/>
</dbReference>
<evidence type="ECO:0000256" key="3">
    <source>
        <dbReference type="ARBA" id="ARBA00022801"/>
    </source>
</evidence>
<evidence type="ECO:0000259" key="6">
    <source>
        <dbReference type="SMART" id="SM00382"/>
    </source>
</evidence>
<dbReference type="InterPro" id="IPR047187">
    <property type="entry name" value="SF1_C_Upf1"/>
</dbReference>
<evidence type="ECO:0000313" key="8">
    <source>
        <dbReference type="Proteomes" id="UP000249375"/>
    </source>
</evidence>
<keyword evidence="8" id="KW-1185">Reference proteome</keyword>
<dbReference type="GO" id="GO:0005694">
    <property type="term" value="C:chromosome"/>
    <property type="evidence" value="ECO:0007669"/>
    <property type="project" value="UniProtKB-ARBA"/>
</dbReference>
<dbReference type="Gene3D" id="2.40.30.270">
    <property type="match status" value="1"/>
</dbReference>
<reference evidence="7 8" key="1">
    <citation type="submission" date="2018-11" db="EMBL/GenBank/DDBJ databases">
        <authorList>
            <person name="Na S.W."/>
            <person name="Baik M."/>
        </authorList>
    </citation>
    <scope>NUCLEOTIDE SEQUENCE [LARGE SCALE GENOMIC DNA]</scope>
    <source>
        <strain evidence="7 8">E39</strain>
    </source>
</reference>
<dbReference type="Proteomes" id="UP000249375">
    <property type="component" value="Chromosome"/>
</dbReference>
<comment type="similarity">
    <text evidence="1">Belongs to the DNA2/NAM7 helicase family.</text>
</comment>
<evidence type="ECO:0000256" key="4">
    <source>
        <dbReference type="ARBA" id="ARBA00022806"/>
    </source>
</evidence>
<feature type="domain" description="AAA+ ATPase" evidence="6">
    <location>
        <begin position="184"/>
        <end position="506"/>
    </location>
</feature>
<evidence type="ECO:0000256" key="1">
    <source>
        <dbReference type="ARBA" id="ARBA00007913"/>
    </source>
</evidence>
<evidence type="ECO:0000256" key="2">
    <source>
        <dbReference type="ARBA" id="ARBA00022741"/>
    </source>
</evidence>
<dbReference type="SMART" id="SM00382">
    <property type="entry name" value="AAA"/>
    <property type="match status" value="1"/>
</dbReference>
<evidence type="ECO:0000256" key="5">
    <source>
        <dbReference type="ARBA" id="ARBA00022840"/>
    </source>
</evidence>
<organism evidence="7 8">
    <name type="scientific">Pseudoprevotella muciniphila</name>
    <dbReference type="NCBI Taxonomy" id="2133944"/>
    <lineage>
        <taxon>Bacteria</taxon>
        <taxon>Pseudomonadati</taxon>
        <taxon>Bacteroidota</taxon>
        <taxon>Bacteroidia</taxon>
        <taxon>Bacteroidales</taxon>
        <taxon>Prevotellaceae</taxon>
        <taxon>Pseudoprevotella</taxon>
    </lineage>
</organism>